<keyword evidence="2" id="KW-1185">Reference proteome</keyword>
<evidence type="ECO:0000313" key="2">
    <source>
        <dbReference type="Proteomes" id="UP000693946"/>
    </source>
</evidence>
<dbReference type="Proteomes" id="UP000693946">
    <property type="component" value="Linkage Group LG16"/>
</dbReference>
<evidence type="ECO:0000313" key="1">
    <source>
        <dbReference type="EMBL" id="KAG7510922.1"/>
    </source>
</evidence>
<gene>
    <name evidence="1" type="ORF">JOB18_035965</name>
</gene>
<dbReference type="EMBL" id="JAGKHQ010000008">
    <property type="protein sequence ID" value="KAG7510922.1"/>
    <property type="molecule type" value="Genomic_DNA"/>
</dbReference>
<accession>A0AAV6S0H9</accession>
<name>A0AAV6S0H9_SOLSE</name>
<proteinExistence type="predicted"/>
<organism evidence="1 2">
    <name type="scientific">Solea senegalensis</name>
    <name type="common">Senegalese sole</name>
    <dbReference type="NCBI Taxonomy" id="28829"/>
    <lineage>
        <taxon>Eukaryota</taxon>
        <taxon>Metazoa</taxon>
        <taxon>Chordata</taxon>
        <taxon>Craniata</taxon>
        <taxon>Vertebrata</taxon>
        <taxon>Euteleostomi</taxon>
        <taxon>Actinopterygii</taxon>
        <taxon>Neopterygii</taxon>
        <taxon>Teleostei</taxon>
        <taxon>Neoteleostei</taxon>
        <taxon>Acanthomorphata</taxon>
        <taxon>Carangaria</taxon>
        <taxon>Pleuronectiformes</taxon>
        <taxon>Pleuronectoidei</taxon>
        <taxon>Soleidae</taxon>
        <taxon>Solea</taxon>
    </lineage>
</organism>
<dbReference type="AlphaFoldDB" id="A0AAV6S0H9"/>
<comment type="caution">
    <text evidence="1">The sequence shown here is derived from an EMBL/GenBank/DDBJ whole genome shotgun (WGS) entry which is preliminary data.</text>
</comment>
<sequence length="130" mass="14409">MDNAVCGFIVSADPLLLTLITPANKHSLITKLSSLFSPRHVPLRAGGFWKHWKEHRIWNRKRERATENEGESDFISSPPVYICSNKNESGGDVVSSFSLAERHSGTVEAEVRTTELSQLQTTADGAGCRR</sequence>
<protein>
    <submittedName>
        <fullName evidence="1">Uncharacterized protein</fullName>
    </submittedName>
</protein>
<reference evidence="1 2" key="1">
    <citation type="journal article" date="2021" name="Sci. Rep.">
        <title>Chromosome anchoring in Senegalese sole (Solea senegalensis) reveals sex-associated markers and genome rearrangements in flatfish.</title>
        <authorList>
            <person name="Guerrero-Cozar I."/>
            <person name="Gomez-Garrido J."/>
            <person name="Berbel C."/>
            <person name="Martinez-Blanch J.F."/>
            <person name="Alioto T."/>
            <person name="Claros M.G."/>
            <person name="Gagnaire P.A."/>
            <person name="Manchado M."/>
        </authorList>
    </citation>
    <scope>NUCLEOTIDE SEQUENCE [LARGE SCALE GENOMIC DNA]</scope>
    <source>
        <strain evidence="1">Sse05_10M</strain>
    </source>
</reference>